<evidence type="ECO:0000313" key="9">
    <source>
        <dbReference type="Proteomes" id="UP000193498"/>
    </source>
</evidence>
<dbReference type="PANTHER" id="PTHR43806:SF11">
    <property type="entry name" value="CEREVISIN-RELATED"/>
    <property type="match status" value="1"/>
</dbReference>
<evidence type="ECO:0000256" key="5">
    <source>
        <dbReference type="PROSITE-ProRule" id="PRU01240"/>
    </source>
</evidence>
<evidence type="ECO:0000256" key="3">
    <source>
        <dbReference type="ARBA" id="ARBA00022801"/>
    </source>
</evidence>
<dbReference type="Proteomes" id="UP000193498">
    <property type="component" value="Unassembled WGS sequence"/>
</dbReference>
<feature type="active site" description="Charge relay system" evidence="5">
    <location>
        <position position="97"/>
    </location>
</feature>
<dbReference type="InterPro" id="IPR023828">
    <property type="entry name" value="Peptidase_S8_Ser-AS"/>
</dbReference>
<dbReference type="PROSITE" id="PS51892">
    <property type="entry name" value="SUBTILASE"/>
    <property type="match status" value="1"/>
</dbReference>
<gene>
    <name evidence="8" type="ORF">K493DRAFT_278193</name>
</gene>
<name>A0A1Y1YT32_9FUNG</name>
<dbReference type="InterPro" id="IPR015500">
    <property type="entry name" value="Peptidase_S8_subtilisin-rel"/>
</dbReference>
<keyword evidence="3 5" id="KW-0378">Hydrolase</keyword>
<comment type="caution">
    <text evidence="8">The sequence shown here is derived from an EMBL/GenBank/DDBJ whole genome shotgun (WGS) entry which is preliminary data.</text>
</comment>
<dbReference type="PROSITE" id="PS00138">
    <property type="entry name" value="SUBTILASE_SER"/>
    <property type="match status" value="1"/>
</dbReference>
<dbReference type="OrthoDB" id="206201at2759"/>
<dbReference type="GO" id="GO:0005615">
    <property type="term" value="C:extracellular space"/>
    <property type="evidence" value="ECO:0007669"/>
    <property type="project" value="TreeGrafter"/>
</dbReference>
<evidence type="ECO:0000313" key="8">
    <source>
        <dbReference type="EMBL" id="ORY01136.1"/>
    </source>
</evidence>
<dbReference type="InParanoid" id="A0A1Y1YT32"/>
<reference evidence="8 9" key="1">
    <citation type="submission" date="2016-07" db="EMBL/GenBank/DDBJ databases">
        <title>Pervasive Adenine N6-methylation of Active Genes in Fungi.</title>
        <authorList>
            <consortium name="DOE Joint Genome Institute"/>
            <person name="Mondo S.J."/>
            <person name="Dannebaum R.O."/>
            <person name="Kuo R.C."/>
            <person name="Labutti K."/>
            <person name="Haridas S."/>
            <person name="Kuo A."/>
            <person name="Salamov A."/>
            <person name="Ahrendt S.R."/>
            <person name="Lipzen A."/>
            <person name="Sullivan W."/>
            <person name="Andreopoulos W.B."/>
            <person name="Clum A."/>
            <person name="Lindquist E."/>
            <person name="Daum C."/>
            <person name="Ramamoorthy G.K."/>
            <person name="Gryganskyi A."/>
            <person name="Culley D."/>
            <person name="Magnuson J.K."/>
            <person name="James T.Y."/>
            <person name="O'Malley M.A."/>
            <person name="Stajich J.E."/>
            <person name="Spatafora J.W."/>
            <person name="Visel A."/>
            <person name="Grigoriev I.V."/>
        </authorList>
    </citation>
    <scope>NUCLEOTIDE SEQUENCE [LARGE SCALE GENOMIC DNA]</scope>
    <source>
        <strain evidence="8 9">CBS 931.73</strain>
    </source>
</reference>
<sequence>MAKSRNSAALSMDKSVKTRNIGGFQWYSGEIANEMLEKFQKMAEIDYIIPDLPVHICDVQDKPPSWGLDRIDQYVGTDNRFRYPGSSGRNVTIYVIDTGVNIDHQEFEGRASWGPTLNGDPDGADRHGHGTFVAGVAIGKTFGVAKSARVVSIKALRADGSGKLSDVLRGIEWIVKDHLRTPGQKTANEAIGEAIELGIHFSIAAGNEGQNACRYSPSSVSKAVVVGAINRSDQIMGFSNHGSCVTIYAPGADIVSAWKSGPQSSNSLSGTSMAAPHVTGAMALILGEENWDPPTLKANLLAQSVKLVQKGTDQRPILHLSSNFTREKVNSNAPLMSIPSVCSLVTLSLLYVAKG</sequence>
<feature type="domain" description="Peptidase S8/S53" evidence="7">
    <location>
        <begin position="88"/>
        <end position="312"/>
    </location>
</feature>
<dbReference type="InterPro" id="IPR036852">
    <property type="entry name" value="Peptidase_S8/S53_dom_sf"/>
</dbReference>
<feature type="active site" description="Charge relay system" evidence="5">
    <location>
        <position position="129"/>
    </location>
</feature>
<dbReference type="GO" id="GO:0006508">
    <property type="term" value="P:proteolysis"/>
    <property type="evidence" value="ECO:0007669"/>
    <property type="project" value="UniProtKB-KW"/>
</dbReference>
<keyword evidence="2 5" id="KW-0645">Protease</keyword>
<comment type="similarity">
    <text evidence="1 5 6">Belongs to the peptidase S8 family.</text>
</comment>
<keyword evidence="4 5" id="KW-0720">Serine protease</keyword>
<dbReference type="InterPro" id="IPR023827">
    <property type="entry name" value="Peptidase_S8_Asp-AS"/>
</dbReference>
<dbReference type="PRINTS" id="PR00723">
    <property type="entry name" value="SUBTILISIN"/>
</dbReference>
<protein>
    <submittedName>
        <fullName evidence="8">Subtilisin-like protein</fullName>
    </submittedName>
</protein>
<dbReference type="FunFam" id="3.40.50.200:FF:000016">
    <property type="entry name" value="Proprotein convertase subtilisin/kexin type 9"/>
    <property type="match status" value="1"/>
</dbReference>
<accession>A0A1Y1YT32</accession>
<dbReference type="EMBL" id="MCFE01000073">
    <property type="protein sequence ID" value="ORY01136.1"/>
    <property type="molecule type" value="Genomic_DNA"/>
</dbReference>
<evidence type="ECO:0000256" key="1">
    <source>
        <dbReference type="ARBA" id="ARBA00011073"/>
    </source>
</evidence>
<organism evidence="8 9">
    <name type="scientific">Basidiobolus meristosporus CBS 931.73</name>
    <dbReference type="NCBI Taxonomy" id="1314790"/>
    <lineage>
        <taxon>Eukaryota</taxon>
        <taxon>Fungi</taxon>
        <taxon>Fungi incertae sedis</taxon>
        <taxon>Zoopagomycota</taxon>
        <taxon>Entomophthoromycotina</taxon>
        <taxon>Basidiobolomycetes</taxon>
        <taxon>Basidiobolales</taxon>
        <taxon>Basidiobolaceae</taxon>
        <taxon>Basidiobolus</taxon>
    </lineage>
</organism>
<dbReference type="Gene3D" id="3.40.50.200">
    <property type="entry name" value="Peptidase S8/S53 domain"/>
    <property type="match status" value="1"/>
</dbReference>
<evidence type="ECO:0000259" key="7">
    <source>
        <dbReference type="Pfam" id="PF00082"/>
    </source>
</evidence>
<feature type="active site" description="Charge relay system" evidence="5">
    <location>
        <position position="272"/>
    </location>
</feature>
<dbReference type="SUPFAM" id="SSF52743">
    <property type="entry name" value="Subtilisin-like"/>
    <property type="match status" value="1"/>
</dbReference>
<proteinExistence type="inferred from homology"/>
<evidence type="ECO:0000256" key="2">
    <source>
        <dbReference type="ARBA" id="ARBA00022670"/>
    </source>
</evidence>
<dbReference type="InterPro" id="IPR000209">
    <property type="entry name" value="Peptidase_S8/S53_dom"/>
</dbReference>
<evidence type="ECO:0000256" key="6">
    <source>
        <dbReference type="RuleBase" id="RU003355"/>
    </source>
</evidence>
<dbReference type="GO" id="GO:0004252">
    <property type="term" value="F:serine-type endopeptidase activity"/>
    <property type="evidence" value="ECO:0007669"/>
    <property type="project" value="UniProtKB-UniRule"/>
</dbReference>
<dbReference type="PANTHER" id="PTHR43806">
    <property type="entry name" value="PEPTIDASE S8"/>
    <property type="match status" value="1"/>
</dbReference>
<dbReference type="PROSITE" id="PS00136">
    <property type="entry name" value="SUBTILASE_ASP"/>
    <property type="match status" value="1"/>
</dbReference>
<dbReference type="CDD" id="cd04077">
    <property type="entry name" value="Peptidases_S8_PCSK9_ProteinaseK_like"/>
    <property type="match status" value="1"/>
</dbReference>
<evidence type="ECO:0000256" key="4">
    <source>
        <dbReference type="ARBA" id="ARBA00022825"/>
    </source>
</evidence>
<dbReference type="InterPro" id="IPR050131">
    <property type="entry name" value="Peptidase_S8_subtilisin-like"/>
</dbReference>
<dbReference type="AlphaFoldDB" id="A0A1Y1YT32"/>
<dbReference type="Pfam" id="PF00082">
    <property type="entry name" value="Peptidase_S8"/>
    <property type="match status" value="1"/>
</dbReference>
<keyword evidence="9" id="KW-1185">Reference proteome</keyword>
<dbReference type="InterPro" id="IPR034193">
    <property type="entry name" value="PCSK9_ProteinaseK-like"/>
</dbReference>